<dbReference type="OrthoDB" id="9771320at2"/>
<gene>
    <name evidence="3" type="ordered locus">M301_2646</name>
</gene>
<organism evidence="3 4">
    <name type="scientific">Methylotenera versatilis (strain 301)</name>
    <dbReference type="NCBI Taxonomy" id="666681"/>
    <lineage>
        <taxon>Bacteria</taxon>
        <taxon>Pseudomonadati</taxon>
        <taxon>Pseudomonadota</taxon>
        <taxon>Betaproteobacteria</taxon>
        <taxon>Nitrosomonadales</taxon>
        <taxon>Methylophilaceae</taxon>
        <taxon>Methylotenera</taxon>
    </lineage>
</organism>
<keyword evidence="1" id="KW-0732">Signal</keyword>
<keyword evidence="3" id="KW-0378">Hydrolase</keyword>
<dbReference type="Gene3D" id="3.20.20.140">
    <property type="entry name" value="Metal-dependent hydrolases"/>
    <property type="match status" value="1"/>
</dbReference>
<feature type="domain" description="Amidohydrolase-related" evidence="2">
    <location>
        <begin position="63"/>
        <end position="339"/>
    </location>
</feature>
<dbReference type="SUPFAM" id="SSF51556">
    <property type="entry name" value="Metallo-dependent hydrolases"/>
    <property type="match status" value="1"/>
</dbReference>
<evidence type="ECO:0000313" key="4">
    <source>
        <dbReference type="Proteomes" id="UP000000383"/>
    </source>
</evidence>
<keyword evidence="4" id="KW-1185">Reference proteome</keyword>
<dbReference type="Pfam" id="PF04909">
    <property type="entry name" value="Amidohydro_2"/>
    <property type="match status" value="1"/>
</dbReference>
<evidence type="ECO:0000259" key="2">
    <source>
        <dbReference type="Pfam" id="PF04909"/>
    </source>
</evidence>
<dbReference type="InterPro" id="IPR006680">
    <property type="entry name" value="Amidohydro-rel"/>
</dbReference>
<dbReference type="RefSeq" id="WP_013149307.1">
    <property type="nucleotide sequence ID" value="NC_014207.1"/>
</dbReference>
<dbReference type="InterPro" id="IPR032466">
    <property type="entry name" value="Metal_Hydrolase"/>
</dbReference>
<dbReference type="KEGG" id="meh:M301_2646"/>
<dbReference type="EMBL" id="CP002056">
    <property type="protein sequence ID" value="ADI31001.1"/>
    <property type="molecule type" value="Genomic_DNA"/>
</dbReference>
<dbReference type="STRING" id="666681.M301_2646"/>
<protein>
    <submittedName>
        <fullName evidence="3">Amidohydrolase 2</fullName>
    </submittedName>
</protein>
<evidence type="ECO:0000313" key="3">
    <source>
        <dbReference type="EMBL" id="ADI31001.1"/>
    </source>
</evidence>
<accession>D7DNK0</accession>
<proteinExistence type="predicted"/>
<dbReference type="AlphaFoldDB" id="D7DNK0"/>
<reference evidence="4" key="1">
    <citation type="submission" date="2010-05" db="EMBL/GenBank/DDBJ databases">
        <title>Complete sequence of Methylotenera sp. 301.</title>
        <authorList>
            <person name="Lucas S."/>
            <person name="Copeland A."/>
            <person name="Lapidus A."/>
            <person name="Cheng J.-F."/>
            <person name="Bruce D."/>
            <person name="Goodwin L."/>
            <person name="Pitluck S."/>
            <person name="Clum A."/>
            <person name="Land M."/>
            <person name="Hauser L."/>
            <person name="Kyrpides N."/>
            <person name="Ivanova N."/>
            <person name="Chistoservova L."/>
            <person name="Kalyuzhnaya M."/>
            <person name="Woyke T."/>
        </authorList>
    </citation>
    <scope>NUCLEOTIDE SEQUENCE [LARGE SCALE GENOMIC DNA]</scope>
    <source>
        <strain evidence="4">301</strain>
    </source>
</reference>
<reference evidence="3 4" key="2">
    <citation type="journal article" date="2011" name="J. Bacteriol.">
        <title>Genomes of three methylotrophs from a single niche uncover genetic and metabolic divergence of Methylophilaceae.</title>
        <authorList>
            <person name="Lapidus A."/>
            <person name="Clum A."/>
            <person name="Labutti K."/>
            <person name="Kaluzhnaya M.G."/>
            <person name="Lim S."/>
            <person name="Beck D.A."/>
            <person name="Glavina Del Rio T."/>
            <person name="Nolan M."/>
            <person name="Mavromatis K."/>
            <person name="Huntemann M."/>
            <person name="Lucas S."/>
            <person name="Lidstrom M.E."/>
            <person name="Ivanova N."/>
            <person name="Chistoserdova L."/>
        </authorList>
    </citation>
    <scope>NUCLEOTIDE SEQUENCE [LARGE SCALE GENOMIC DNA]</scope>
    <source>
        <strain evidence="3 4">301</strain>
    </source>
</reference>
<dbReference type="HOGENOM" id="CLU_659950_0_0_4"/>
<dbReference type="GO" id="GO:0016787">
    <property type="term" value="F:hydrolase activity"/>
    <property type="evidence" value="ECO:0007669"/>
    <property type="project" value="UniProtKB-KW"/>
</dbReference>
<feature type="chain" id="PRO_5003094776" evidence="1">
    <location>
        <begin position="22"/>
        <end position="411"/>
    </location>
</feature>
<sequence length="411" mass="46321" precursor="true">MNRRQFLLSAAALGLSTSAVAGIRLWPESGFTNPCLSGLPDELKNHPLMAKVWAGIDASQVWDCHAHIIGAGDSGSGAWFNPNMESWMHPILKVQKNFYMNGGCIVEHNEDASFVTRMTQLASEMPHGYKTMLFAFDWFRDEQGVADSKSSIFHVPNEYAAKIANQYPQYFQWVASIHPYRPDAIDALEKAHSEGACAIKWLPTGMNIDPASPKCAKFYQKLHDLDMPIISHTGRESAVKVGNQAFGNPLKMRKALDSGVRVVLAHCASDGCDEDLDHQNKTVKSFELFTRMMDTPAYQNLVFGEISAITLFNHAWVIKPLLSRTDWHGRLLNGTDYPLPAILPLISTKQLYREGLLEESHLLFLQTLRNYNPLMFDFALKRLLQWQGVGFSKQVFETRRVFDTELIKTKA</sequence>
<dbReference type="Proteomes" id="UP000000383">
    <property type="component" value="Chromosome"/>
</dbReference>
<name>D7DNK0_METV0</name>
<dbReference type="eggNOG" id="COG2159">
    <property type="taxonomic scope" value="Bacteria"/>
</dbReference>
<feature type="signal peptide" evidence="1">
    <location>
        <begin position="1"/>
        <end position="21"/>
    </location>
</feature>
<evidence type="ECO:0000256" key="1">
    <source>
        <dbReference type="SAM" id="SignalP"/>
    </source>
</evidence>